<dbReference type="Pfam" id="PF02130">
    <property type="entry name" value="YbeY"/>
    <property type="match status" value="1"/>
</dbReference>
<dbReference type="InterPro" id="IPR020549">
    <property type="entry name" value="YbeY_CS"/>
</dbReference>
<keyword evidence="6" id="KW-0378">Hydrolase</keyword>
<dbReference type="Proteomes" id="UP000250572">
    <property type="component" value="Unassembled WGS sequence"/>
</dbReference>
<dbReference type="InterPro" id="IPR002036">
    <property type="entry name" value="YbeY"/>
</dbReference>
<dbReference type="GO" id="GO:0004222">
    <property type="term" value="F:metalloendopeptidase activity"/>
    <property type="evidence" value="ECO:0007669"/>
    <property type="project" value="InterPro"/>
</dbReference>
<dbReference type="STRING" id="33528.ENSGAFP00000015645"/>
<dbReference type="AlphaFoldDB" id="A0A315VV17"/>
<keyword evidence="5" id="KW-0255">Endonuclease</keyword>
<evidence type="ECO:0000313" key="9">
    <source>
        <dbReference type="Proteomes" id="UP000250572"/>
    </source>
</evidence>
<name>A0A315VV17_GAMAF</name>
<evidence type="ECO:0000256" key="5">
    <source>
        <dbReference type="ARBA" id="ARBA00022759"/>
    </source>
</evidence>
<dbReference type="PANTHER" id="PTHR46986">
    <property type="entry name" value="ENDORIBONUCLEASE YBEY, CHLOROPLASTIC"/>
    <property type="match status" value="1"/>
</dbReference>
<dbReference type="PROSITE" id="PS01306">
    <property type="entry name" value="UPF0054"/>
    <property type="match status" value="1"/>
</dbReference>
<dbReference type="PANTHER" id="PTHR46986:SF1">
    <property type="entry name" value="ENDORIBONUCLEASE YBEY, CHLOROPLASTIC"/>
    <property type="match status" value="1"/>
</dbReference>
<proteinExistence type="inferred from homology"/>
<evidence type="ECO:0000256" key="4">
    <source>
        <dbReference type="ARBA" id="ARBA00022723"/>
    </source>
</evidence>
<dbReference type="Gene3D" id="3.40.390.30">
    <property type="entry name" value="Metalloproteases ('zincins'), catalytic domain"/>
    <property type="match status" value="1"/>
</dbReference>
<accession>A0A315VV17</accession>
<keyword evidence="9" id="KW-1185">Reference proteome</keyword>
<gene>
    <name evidence="8" type="ORF">CCH79_00013774</name>
</gene>
<evidence type="ECO:0000256" key="7">
    <source>
        <dbReference type="ARBA" id="ARBA00022833"/>
    </source>
</evidence>
<organism evidence="8 9">
    <name type="scientific">Gambusia affinis</name>
    <name type="common">Western mosquitofish</name>
    <name type="synonym">Heterandria affinis</name>
    <dbReference type="NCBI Taxonomy" id="33528"/>
    <lineage>
        <taxon>Eukaryota</taxon>
        <taxon>Metazoa</taxon>
        <taxon>Chordata</taxon>
        <taxon>Craniata</taxon>
        <taxon>Vertebrata</taxon>
        <taxon>Euteleostomi</taxon>
        <taxon>Actinopterygii</taxon>
        <taxon>Neopterygii</taxon>
        <taxon>Teleostei</taxon>
        <taxon>Neoteleostei</taxon>
        <taxon>Acanthomorphata</taxon>
        <taxon>Ovalentaria</taxon>
        <taxon>Atherinomorphae</taxon>
        <taxon>Cyprinodontiformes</taxon>
        <taxon>Poeciliidae</taxon>
        <taxon>Poeciliinae</taxon>
        <taxon>Gambusia</taxon>
    </lineage>
</organism>
<evidence type="ECO:0000256" key="2">
    <source>
        <dbReference type="ARBA" id="ARBA00010875"/>
    </source>
</evidence>
<comment type="caution">
    <text evidence="8">The sequence shown here is derived from an EMBL/GenBank/DDBJ whole genome shotgun (WGS) entry which is preliminary data.</text>
</comment>
<protein>
    <submittedName>
        <fullName evidence="8">Uncharacterized protein</fullName>
    </submittedName>
</protein>
<evidence type="ECO:0000313" key="8">
    <source>
        <dbReference type="EMBL" id="PWA26266.1"/>
    </source>
</evidence>
<comment type="similarity">
    <text evidence="2">Belongs to the endoribonuclease YbeY family.</text>
</comment>
<reference evidence="8 9" key="1">
    <citation type="journal article" date="2018" name="G3 (Bethesda)">
        <title>A High-Quality Reference Genome for the Invasive Mosquitofish Gambusia affinis Using a Chicago Library.</title>
        <authorList>
            <person name="Hoffberg S.L."/>
            <person name="Troendle N.J."/>
            <person name="Glenn T.C."/>
            <person name="Mahmud O."/>
            <person name="Louha S."/>
            <person name="Chalopin D."/>
            <person name="Bennetzen J.L."/>
            <person name="Mauricio R."/>
        </authorList>
    </citation>
    <scope>NUCLEOTIDE SEQUENCE [LARGE SCALE GENOMIC DNA]</scope>
    <source>
        <strain evidence="8">NE01/NJP1002.9</strain>
        <tissue evidence="8">Muscle</tissue>
    </source>
</reference>
<dbReference type="SUPFAM" id="SSF55486">
    <property type="entry name" value="Metalloproteases ('zincins'), catalytic domain"/>
    <property type="match status" value="1"/>
</dbReference>
<keyword evidence="7" id="KW-0862">Zinc</keyword>
<comment type="cofactor">
    <cofactor evidence="1">
        <name>Zn(2+)</name>
        <dbReference type="ChEBI" id="CHEBI:29105"/>
    </cofactor>
</comment>
<sequence length="244" mass="28218">MELLGAWKAPPCGLPNGFMAQISNFMGYNRIQLVRSEQQVRSNNFTLPAPVRREAKGSVRVRPCREAPRPSPTRCKMGVVLRNLQKVVPLRRARLRRDVDTLRHILGIQKFDLGIICVDNRRIQQINYLYRKKDAPTDVLSFPFYEDLRPGKLPCPLHRDELNLGDIFLGVEFVMNQCQKESLDLHGALTAVTAHGICHLLGYRHETEEEWAEMLQRERYILSEYNRLTGRHLEPLMKAFSPET</sequence>
<keyword evidence="4" id="KW-0479">Metal-binding</keyword>
<dbReference type="GO" id="GO:0004519">
    <property type="term" value="F:endonuclease activity"/>
    <property type="evidence" value="ECO:0007669"/>
    <property type="project" value="UniProtKB-KW"/>
</dbReference>
<dbReference type="GO" id="GO:0006364">
    <property type="term" value="P:rRNA processing"/>
    <property type="evidence" value="ECO:0007669"/>
    <property type="project" value="InterPro"/>
</dbReference>
<evidence type="ECO:0000256" key="3">
    <source>
        <dbReference type="ARBA" id="ARBA00022722"/>
    </source>
</evidence>
<dbReference type="EMBL" id="NHOQ01001193">
    <property type="protein sequence ID" value="PWA26266.1"/>
    <property type="molecule type" value="Genomic_DNA"/>
</dbReference>
<keyword evidence="3" id="KW-0540">Nuclease</keyword>
<evidence type="ECO:0000256" key="6">
    <source>
        <dbReference type="ARBA" id="ARBA00022801"/>
    </source>
</evidence>
<dbReference type="NCBIfam" id="TIGR00043">
    <property type="entry name" value="rRNA maturation RNase YbeY"/>
    <property type="match status" value="1"/>
</dbReference>
<dbReference type="GO" id="GO:0046872">
    <property type="term" value="F:metal ion binding"/>
    <property type="evidence" value="ECO:0007669"/>
    <property type="project" value="UniProtKB-KW"/>
</dbReference>
<dbReference type="HAMAP" id="MF_00009">
    <property type="entry name" value="Endoribonucl_YbeY"/>
    <property type="match status" value="1"/>
</dbReference>
<evidence type="ECO:0000256" key="1">
    <source>
        <dbReference type="ARBA" id="ARBA00001947"/>
    </source>
</evidence>
<dbReference type="InterPro" id="IPR023091">
    <property type="entry name" value="MetalPrtase_cat_dom_sf_prd"/>
</dbReference>